<feature type="domain" description="HTH tetR-type" evidence="5">
    <location>
        <begin position="13"/>
        <end position="73"/>
    </location>
</feature>
<evidence type="ECO:0000256" key="3">
    <source>
        <dbReference type="ARBA" id="ARBA00023163"/>
    </source>
</evidence>
<dbReference type="SUPFAM" id="SSF46689">
    <property type="entry name" value="Homeodomain-like"/>
    <property type="match status" value="1"/>
</dbReference>
<dbReference type="Gene3D" id="1.10.10.60">
    <property type="entry name" value="Homeodomain-like"/>
    <property type="match status" value="1"/>
</dbReference>
<keyword evidence="2 4" id="KW-0238">DNA-binding</keyword>
<comment type="caution">
    <text evidence="6">The sequence shown here is derived from an EMBL/GenBank/DDBJ whole genome shotgun (WGS) entry which is preliminary data.</text>
</comment>
<dbReference type="GO" id="GO:0000976">
    <property type="term" value="F:transcription cis-regulatory region binding"/>
    <property type="evidence" value="ECO:0007669"/>
    <property type="project" value="TreeGrafter"/>
</dbReference>
<evidence type="ECO:0000313" key="7">
    <source>
        <dbReference type="Proteomes" id="UP000051820"/>
    </source>
</evidence>
<dbReference type="SUPFAM" id="SSF48498">
    <property type="entry name" value="Tetracyclin repressor-like, C-terminal domain"/>
    <property type="match status" value="1"/>
</dbReference>
<dbReference type="GO" id="GO:0003700">
    <property type="term" value="F:DNA-binding transcription factor activity"/>
    <property type="evidence" value="ECO:0007669"/>
    <property type="project" value="TreeGrafter"/>
</dbReference>
<dbReference type="InterPro" id="IPR011075">
    <property type="entry name" value="TetR_C"/>
</dbReference>
<dbReference type="AlphaFoldDB" id="A0A0R1W1W9"/>
<dbReference type="Pfam" id="PF16859">
    <property type="entry name" value="TetR_C_11"/>
    <property type="match status" value="1"/>
</dbReference>
<proteinExistence type="predicted"/>
<evidence type="ECO:0000256" key="1">
    <source>
        <dbReference type="ARBA" id="ARBA00023015"/>
    </source>
</evidence>
<dbReference type="RefSeq" id="WP_010622664.1">
    <property type="nucleotide sequence ID" value="NZ_AZGF01000014.1"/>
</dbReference>
<keyword evidence="1" id="KW-0805">Transcription regulation</keyword>
<protein>
    <submittedName>
        <fullName evidence="6">TetR family transcriptional regulator</fullName>
    </submittedName>
</protein>
<name>A0A0R1W1W9_9LACO</name>
<dbReference type="InterPro" id="IPR001647">
    <property type="entry name" value="HTH_TetR"/>
</dbReference>
<evidence type="ECO:0000313" key="6">
    <source>
        <dbReference type="EMBL" id="KRM11822.1"/>
    </source>
</evidence>
<keyword evidence="3" id="KW-0804">Transcription</keyword>
<dbReference type="EMBL" id="AZGF01000014">
    <property type="protein sequence ID" value="KRM11822.1"/>
    <property type="molecule type" value="Genomic_DNA"/>
</dbReference>
<dbReference type="OrthoDB" id="9796019at2"/>
<dbReference type="PATRIC" id="fig|1423807.3.peg.500"/>
<sequence length="199" mass="22486">MTKNEHSKRRRGKELEHDLLEAAWNEFQDKGYDKLTMEGIAARAETTKTVLYRRWPNKAIILINSFKEFGPKVNMDPVDTGNLRDDLVTMMEPPIQLFEVLGKEAVQGLIADQVGDQIYGLFEHISGDEAPITKIITPILHRADERGEVKMDNMDARVTSLPAVLLISTVLSQGMLTKKDLVDIVDDVVMPVFKHSLDK</sequence>
<dbReference type="InterPro" id="IPR036271">
    <property type="entry name" value="Tet_transcr_reg_TetR-rel_C_sf"/>
</dbReference>
<keyword evidence="7" id="KW-1185">Reference proteome</keyword>
<dbReference type="InterPro" id="IPR009057">
    <property type="entry name" value="Homeodomain-like_sf"/>
</dbReference>
<dbReference type="PANTHER" id="PTHR30055">
    <property type="entry name" value="HTH-TYPE TRANSCRIPTIONAL REGULATOR RUTR"/>
    <property type="match status" value="1"/>
</dbReference>
<evidence type="ECO:0000256" key="2">
    <source>
        <dbReference type="ARBA" id="ARBA00023125"/>
    </source>
</evidence>
<dbReference type="InterPro" id="IPR050109">
    <property type="entry name" value="HTH-type_TetR-like_transc_reg"/>
</dbReference>
<dbReference type="Pfam" id="PF00440">
    <property type="entry name" value="TetR_N"/>
    <property type="match status" value="1"/>
</dbReference>
<feature type="DNA-binding region" description="H-T-H motif" evidence="4">
    <location>
        <begin position="36"/>
        <end position="55"/>
    </location>
</feature>
<dbReference type="Gene3D" id="1.10.357.10">
    <property type="entry name" value="Tetracycline Repressor, domain 2"/>
    <property type="match status" value="1"/>
</dbReference>
<gene>
    <name evidence="6" type="ORF">FD16_GL000492</name>
</gene>
<organism evidence="6 7">
    <name type="scientific">Paucilactobacillus suebicus DSM 5007 = KCTC 3549</name>
    <dbReference type="NCBI Taxonomy" id="1423807"/>
    <lineage>
        <taxon>Bacteria</taxon>
        <taxon>Bacillati</taxon>
        <taxon>Bacillota</taxon>
        <taxon>Bacilli</taxon>
        <taxon>Lactobacillales</taxon>
        <taxon>Lactobacillaceae</taxon>
        <taxon>Paucilactobacillus</taxon>
    </lineage>
</organism>
<dbReference type="STRING" id="1423807.FD16_GL000492"/>
<dbReference type="Proteomes" id="UP000051820">
    <property type="component" value="Unassembled WGS sequence"/>
</dbReference>
<dbReference type="PANTHER" id="PTHR30055:SF225">
    <property type="entry name" value="TRANSCRIPTIONAL REGULATORY PROTEIN-RELATED"/>
    <property type="match status" value="1"/>
</dbReference>
<evidence type="ECO:0000256" key="4">
    <source>
        <dbReference type="PROSITE-ProRule" id="PRU00335"/>
    </source>
</evidence>
<accession>A0A0R1W1W9</accession>
<dbReference type="PROSITE" id="PS50977">
    <property type="entry name" value="HTH_TETR_2"/>
    <property type="match status" value="1"/>
</dbReference>
<dbReference type="eggNOG" id="COG1309">
    <property type="taxonomic scope" value="Bacteria"/>
</dbReference>
<evidence type="ECO:0000259" key="5">
    <source>
        <dbReference type="PROSITE" id="PS50977"/>
    </source>
</evidence>
<reference evidence="6 7" key="1">
    <citation type="journal article" date="2015" name="Genome Announc.">
        <title>Expanding the biotechnology potential of lactobacilli through comparative genomics of 213 strains and associated genera.</title>
        <authorList>
            <person name="Sun Z."/>
            <person name="Harris H.M."/>
            <person name="McCann A."/>
            <person name="Guo C."/>
            <person name="Argimon S."/>
            <person name="Zhang W."/>
            <person name="Yang X."/>
            <person name="Jeffery I.B."/>
            <person name="Cooney J.C."/>
            <person name="Kagawa T.F."/>
            <person name="Liu W."/>
            <person name="Song Y."/>
            <person name="Salvetti E."/>
            <person name="Wrobel A."/>
            <person name="Rasinkangas P."/>
            <person name="Parkhill J."/>
            <person name="Rea M.C."/>
            <person name="O'Sullivan O."/>
            <person name="Ritari J."/>
            <person name="Douillard F.P."/>
            <person name="Paul Ross R."/>
            <person name="Yang R."/>
            <person name="Briner A.E."/>
            <person name="Felis G.E."/>
            <person name="de Vos W.M."/>
            <person name="Barrangou R."/>
            <person name="Klaenhammer T.R."/>
            <person name="Caufield P.W."/>
            <person name="Cui Y."/>
            <person name="Zhang H."/>
            <person name="O'Toole P.W."/>
        </authorList>
    </citation>
    <scope>NUCLEOTIDE SEQUENCE [LARGE SCALE GENOMIC DNA]</scope>
    <source>
        <strain evidence="6 7">DSM 5007</strain>
    </source>
</reference>